<organism evidence="2">
    <name type="scientific">Castellaniella ginsengisoli</name>
    <dbReference type="NCBI Taxonomy" id="546114"/>
    <lineage>
        <taxon>Bacteria</taxon>
        <taxon>Pseudomonadati</taxon>
        <taxon>Pseudomonadota</taxon>
        <taxon>Betaproteobacteria</taxon>
        <taxon>Burkholderiales</taxon>
        <taxon>Alcaligenaceae</taxon>
        <taxon>Castellaniella</taxon>
    </lineage>
</organism>
<evidence type="ECO:0000313" key="3">
    <source>
        <dbReference type="EMBL" id="XDJ49980.1"/>
    </source>
</evidence>
<dbReference type="Gene3D" id="6.10.10.120">
    <property type="entry name" value="Antitoxin ParD1-like"/>
    <property type="match status" value="1"/>
</dbReference>
<dbReference type="RefSeq" id="WP_368639429.1">
    <property type="nucleotide sequence ID" value="NZ_CP158254.1"/>
</dbReference>
<evidence type="ECO:0000259" key="1">
    <source>
        <dbReference type="Pfam" id="PF01402"/>
    </source>
</evidence>
<name>A0AB39CY33_9BURK</name>
<dbReference type="EMBL" id="CP158267">
    <property type="protein sequence ID" value="XDJ79049.1"/>
    <property type="molecule type" value="Genomic_DNA"/>
</dbReference>
<dbReference type="GO" id="GO:0006355">
    <property type="term" value="P:regulation of DNA-templated transcription"/>
    <property type="evidence" value="ECO:0007669"/>
    <property type="project" value="InterPro"/>
</dbReference>
<dbReference type="EMBL" id="CP158262">
    <property type="protein sequence ID" value="XDJ68680.1"/>
    <property type="molecule type" value="Genomic_DNA"/>
</dbReference>
<gene>
    <name evidence="4" type="ORF">ABRY94_11425</name>
    <name evidence="2" type="ORF">ABRZ04_10240</name>
    <name evidence="5" type="ORF">ABRZ07_08970</name>
    <name evidence="3" type="ORF">ABRZ09_12255</name>
</gene>
<dbReference type="AlphaFoldDB" id="A0AB39CY33"/>
<dbReference type="CDD" id="cd22231">
    <property type="entry name" value="RHH_NikR_HicB-like"/>
    <property type="match status" value="1"/>
</dbReference>
<accession>A0AB39CY33</accession>
<evidence type="ECO:0000313" key="4">
    <source>
        <dbReference type="EMBL" id="XDJ68680.1"/>
    </source>
</evidence>
<dbReference type="EMBL" id="CP158254">
    <property type="protein sequence ID" value="XDJ46703.1"/>
    <property type="molecule type" value="Genomic_DNA"/>
</dbReference>
<protein>
    <submittedName>
        <fullName evidence="2">Ribbon-helix-helix protein, CopG family</fullName>
    </submittedName>
</protein>
<dbReference type="SUPFAM" id="SSF47598">
    <property type="entry name" value="Ribbon-helix-helix"/>
    <property type="match status" value="1"/>
</dbReference>
<sequence>MSTIERLTVTMPAEMAATLKSAVEAGEYASTSEVIREALRDWSFKRQLMLDELAALKQDIDKGLADVAAGRVREFNAQHIAERGRKLLAARSS</sequence>
<dbReference type="InterPro" id="IPR010985">
    <property type="entry name" value="Ribbon_hlx_hlx"/>
</dbReference>
<dbReference type="Pfam" id="PF01402">
    <property type="entry name" value="RHH_1"/>
    <property type="match status" value="1"/>
</dbReference>
<evidence type="ECO:0000313" key="2">
    <source>
        <dbReference type="EMBL" id="XDJ46703.1"/>
    </source>
</evidence>
<feature type="domain" description="Ribbon-helix-helix protein CopG" evidence="1">
    <location>
        <begin position="5"/>
        <end position="42"/>
    </location>
</feature>
<evidence type="ECO:0000313" key="5">
    <source>
        <dbReference type="EMBL" id="XDJ79049.1"/>
    </source>
</evidence>
<dbReference type="InterPro" id="IPR002145">
    <property type="entry name" value="CopG"/>
</dbReference>
<proteinExistence type="predicted"/>
<dbReference type="EMBL" id="CP158255">
    <property type="protein sequence ID" value="XDJ49980.1"/>
    <property type="molecule type" value="Genomic_DNA"/>
</dbReference>
<reference evidence="2" key="1">
    <citation type="submission" date="2024-05" db="EMBL/GenBank/DDBJ databases">
        <authorList>
            <person name="Luo Y.-C."/>
            <person name="Nicholds J."/>
            <person name="Mortimer T."/>
            <person name="Maboni G."/>
        </authorList>
    </citation>
    <scope>NUCLEOTIDE SEQUENCE</scope>
    <source>
        <strain evidence="5">141555</strain>
        <strain evidence="4">144863</strain>
        <strain evidence="3">151108</strain>
        <strain evidence="2">151836</strain>
    </source>
</reference>
<dbReference type="InterPro" id="IPR038296">
    <property type="entry name" value="ParD_sf"/>
</dbReference>